<dbReference type="AlphaFoldDB" id="A0A6D2ISC6"/>
<proteinExistence type="predicted"/>
<feature type="domain" description="Tubby C-terminal" evidence="1">
    <location>
        <begin position="30"/>
        <end position="83"/>
    </location>
</feature>
<dbReference type="Pfam" id="PF01167">
    <property type="entry name" value="Tub"/>
    <property type="match status" value="1"/>
</dbReference>
<keyword evidence="3" id="KW-1185">Reference proteome</keyword>
<dbReference type="EMBL" id="CACVBM020001107">
    <property type="protein sequence ID" value="CAA7031363.1"/>
    <property type="molecule type" value="Genomic_DNA"/>
</dbReference>
<evidence type="ECO:0000313" key="2">
    <source>
        <dbReference type="EMBL" id="CAA7031363.1"/>
    </source>
</evidence>
<dbReference type="Gene3D" id="3.20.90.10">
    <property type="entry name" value="Tubby Protein, Chain A"/>
    <property type="match status" value="1"/>
</dbReference>
<name>A0A6D2ISC6_9BRAS</name>
<evidence type="ECO:0000313" key="3">
    <source>
        <dbReference type="Proteomes" id="UP000467841"/>
    </source>
</evidence>
<protein>
    <recommendedName>
        <fullName evidence="1">Tubby C-terminal domain-containing protein</fullName>
    </recommendedName>
</protein>
<reference evidence="2" key="1">
    <citation type="submission" date="2020-01" db="EMBL/GenBank/DDBJ databases">
        <authorList>
            <person name="Mishra B."/>
        </authorList>
    </citation>
    <scope>NUCLEOTIDE SEQUENCE [LARGE SCALE GENOMIC DNA]</scope>
</reference>
<dbReference type="InterPro" id="IPR000007">
    <property type="entry name" value="Tubby_C"/>
</dbReference>
<comment type="caution">
    <text evidence="2">The sequence shown here is derived from an EMBL/GenBank/DDBJ whole genome shotgun (WGS) entry which is preliminary data.</text>
</comment>
<organism evidence="2 3">
    <name type="scientific">Microthlaspi erraticum</name>
    <dbReference type="NCBI Taxonomy" id="1685480"/>
    <lineage>
        <taxon>Eukaryota</taxon>
        <taxon>Viridiplantae</taxon>
        <taxon>Streptophyta</taxon>
        <taxon>Embryophyta</taxon>
        <taxon>Tracheophyta</taxon>
        <taxon>Spermatophyta</taxon>
        <taxon>Magnoliopsida</taxon>
        <taxon>eudicotyledons</taxon>
        <taxon>Gunneridae</taxon>
        <taxon>Pentapetalae</taxon>
        <taxon>rosids</taxon>
        <taxon>malvids</taxon>
        <taxon>Brassicales</taxon>
        <taxon>Brassicaceae</taxon>
        <taxon>Coluteocarpeae</taxon>
        <taxon>Microthlaspi</taxon>
    </lineage>
</organism>
<dbReference type="SUPFAM" id="SSF54518">
    <property type="entry name" value="Tubby C-terminal domain-like"/>
    <property type="match status" value="1"/>
</dbReference>
<dbReference type="InterPro" id="IPR025659">
    <property type="entry name" value="Tubby-like_C"/>
</dbReference>
<sequence>MHDGSSTENSGHQLRLSLGIHHSLHCETSSSSSLPLSGDNSKLLLSAKKARKATGAEFVVSLSGNDFSRSSSNYIGKLRSNLVIPCLIFCPPSLQTKETRR</sequence>
<accession>A0A6D2ISC6</accession>
<dbReference type="Proteomes" id="UP000467841">
    <property type="component" value="Unassembled WGS sequence"/>
</dbReference>
<gene>
    <name evidence="2" type="ORF">MERR_LOCUS18598</name>
</gene>
<evidence type="ECO:0000259" key="1">
    <source>
        <dbReference type="Pfam" id="PF01167"/>
    </source>
</evidence>